<dbReference type="SUPFAM" id="SSF47336">
    <property type="entry name" value="ACP-like"/>
    <property type="match status" value="1"/>
</dbReference>
<evidence type="ECO:0000259" key="3">
    <source>
        <dbReference type="PROSITE" id="PS50075"/>
    </source>
</evidence>
<evidence type="ECO:0000313" key="4">
    <source>
        <dbReference type="EMBL" id="RKM92307.1"/>
    </source>
</evidence>
<dbReference type="InterPro" id="IPR009081">
    <property type="entry name" value="PP-bd_ACP"/>
</dbReference>
<organism evidence="4 5">
    <name type="scientific">Streptomyces xinghaiensis</name>
    <dbReference type="NCBI Taxonomy" id="1038928"/>
    <lineage>
        <taxon>Bacteria</taxon>
        <taxon>Bacillati</taxon>
        <taxon>Actinomycetota</taxon>
        <taxon>Actinomycetes</taxon>
        <taxon>Kitasatosporales</taxon>
        <taxon>Streptomycetaceae</taxon>
        <taxon>Streptomyces</taxon>
    </lineage>
</organism>
<dbReference type="AlphaFoldDB" id="A0A3R7F7K0"/>
<dbReference type="Gene3D" id="1.10.1200.10">
    <property type="entry name" value="ACP-like"/>
    <property type="match status" value="1"/>
</dbReference>
<dbReference type="Pfam" id="PF00550">
    <property type="entry name" value="PP-binding"/>
    <property type="match status" value="1"/>
</dbReference>
<keyword evidence="1" id="KW-0596">Phosphopantetheine</keyword>
<accession>A0A3R7F7K0</accession>
<comment type="caution">
    <text evidence="4">The sequence shown here is derived from an EMBL/GenBank/DDBJ whole genome shotgun (WGS) entry which is preliminary data.</text>
</comment>
<dbReference type="RefSeq" id="WP_043461134.1">
    <property type="nucleotide sequence ID" value="NZ_CP134822.1"/>
</dbReference>
<dbReference type="PROSITE" id="PS50075">
    <property type="entry name" value="CARRIER"/>
    <property type="match status" value="1"/>
</dbReference>
<name>A0A3R7F7K0_9ACTN</name>
<evidence type="ECO:0000256" key="2">
    <source>
        <dbReference type="ARBA" id="ARBA00022553"/>
    </source>
</evidence>
<dbReference type="GO" id="GO:0005737">
    <property type="term" value="C:cytoplasm"/>
    <property type="evidence" value="ECO:0007669"/>
    <property type="project" value="TreeGrafter"/>
</dbReference>
<dbReference type="GO" id="GO:0043041">
    <property type="term" value="P:amino acid activation for nonribosomal peptide biosynthetic process"/>
    <property type="evidence" value="ECO:0007669"/>
    <property type="project" value="TreeGrafter"/>
</dbReference>
<dbReference type="Proteomes" id="UP000028058">
    <property type="component" value="Unassembled WGS sequence"/>
</dbReference>
<protein>
    <submittedName>
        <fullName evidence="4">Acyl carrier protein</fullName>
    </submittedName>
</protein>
<keyword evidence="5" id="KW-1185">Reference proteome</keyword>
<evidence type="ECO:0000313" key="5">
    <source>
        <dbReference type="Proteomes" id="UP000028058"/>
    </source>
</evidence>
<sequence>MDSSAPETETRAAVREVVAPLWCEALAVPEVSDDDDFFALGGHSLAALHVISTVEQTYGVELAGPRDIWENPTLGAFVSAVAAAVAGRVPAPPADGRAAAASTGTGE</sequence>
<dbReference type="GO" id="GO:0031177">
    <property type="term" value="F:phosphopantetheine binding"/>
    <property type="evidence" value="ECO:0007669"/>
    <property type="project" value="TreeGrafter"/>
</dbReference>
<evidence type="ECO:0000256" key="1">
    <source>
        <dbReference type="ARBA" id="ARBA00022450"/>
    </source>
</evidence>
<dbReference type="PROSITE" id="PS00012">
    <property type="entry name" value="PHOSPHOPANTETHEINE"/>
    <property type="match status" value="1"/>
</dbReference>
<reference evidence="4 5" key="1">
    <citation type="journal article" date="2014" name="Genome Announc.">
        <title>Draft Genome Sequence of Streptomyces fradiae ATCC 19609, a Strain Highly Sensitive to Antibiotics.</title>
        <authorList>
            <person name="Bekker O.B."/>
            <person name="Klimina K.M."/>
            <person name="Vatlin A.A."/>
            <person name="Zakharevich N.V."/>
            <person name="Kasianov A.S."/>
            <person name="Danilenko V.N."/>
        </authorList>
    </citation>
    <scope>NUCLEOTIDE SEQUENCE [LARGE SCALE GENOMIC DNA]</scope>
    <source>
        <strain evidence="4 5">ATCC 19609</strain>
    </source>
</reference>
<feature type="domain" description="Carrier" evidence="3">
    <location>
        <begin position="9"/>
        <end position="85"/>
    </location>
</feature>
<dbReference type="InterPro" id="IPR036736">
    <property type="entry name" value="ACP-like_sf"/>
</dbReference>
<dbReference type="InterPro" id="IPR006162">
    <property type="entry name" value="Ppantetheine_attach_site"/>
</dbReference>
<keyword evidence="2" id="KW-0597">Phosphoprotein</keyword>
<gene>
    <name evidence="4" type="ORF">SFRA_025905</name>
</gene>
<dbReference type="GO" id="GO:0044550">
    <property type="term" value="P:secondary metabolite biosynthetic process"/>
    <property type="evidence" value="ECO:0007669"/>
    <property type="project" value="TreeGrafter"/>
</dbReference>
<dbReference type="PANTHER" id="PTHR45527:SF1">
    <property type="entry name" value="FATTY ACID SYNTHASE"/>
    <property type="match status" value="1"/>
</dbReference>
<dbReference type="PANTHER" id="PTHR45527">
    <property type="entry name" value="NONRIBOSOMAL PEPTIDE SYNTHETASE"/>
    <property type="match status" value="1"/>
</dbReference>
<proteinExistence type="predicted"/>
<dbReference type="EMBL" id="JNAD02000014">
    <property type="protein sequence ID" value="RKM92307.1"/>
    <property type="molecule type" value="Genomic_DNA"/>
</dbReference>
<dbReference type="OrthoDB" id="2085352at2"/>